<comment type="subcellular location">
    <subcellularLocation>
        <location evidence="2">Cytoplasm</location>
    </subcellularLocation>
</comment>
<dbReference type="SUPFAM" id="SSF102114">
    <property type="entry name" value="Radical SAM enzymes"/>
    <property type="match status" value="1"/>
</dbReference>
<keyword evidence="5" id="KW-1185">Reference proteome</keyword>
<dbReference type="GO" id="GO:0004109">
    <property type="term" value="F:coproporphyrinogen oxidase activity"/>
    <property type="evidence" value="ECO:0007669"/>
    <property type="project" value="InterPro"/>
</dbReference>
<keyword evidence="2" id="KW-0411">Iron-sulfur</keyword>
<keyword evidence="2" id="KW-0143">Chaperone</keyword>
<dbReference type="GO" id="GO:0046872">
    <property type="term" value="F:metal ion binding"/>
    <property type="evidence" value="ECO:0007669"/>
    <property type="project" value="UniProtKB-UniRule"/>
</dbReference>
<evidence type="ECO:0000313" key="5">
    <source>
        <dbReference type="Proteomes" id="UP000218890"/>
    </source>
</evidence>
<keyword evidence="2" id="KW-0408">Iron</keyword>
<dbReference type="Pfam" id="PF06969">
    <property type="entry name" value="HemN_C"/>
    <property type="match status" value="1"/>
</dbReference>
<sequence length="323" mass="34795">MFFGGGTPSLLPAAAVQRILEAVGEQIGLAWDVEVTLEANPGARERGEWCDYRAAGINRLSLGVQSLDDHLLRRLGRVHDSRAALSALEQAHAAGLTRVNVDLMYALPGQTQSSAQADVTRLVNLGVKHISHYQLTIESGTPIAQNPPADLPDDQAQAQMESACREQMAAAGLKRYEVSAFAGPGQQCVHNLNYWSYGDFLGIGPGAHGKLTLAPGKIVRTEAVASPQQWLRSAGTESADARDWQLSRDEVVFELFANGLRLVDGIAPCEAQANSGISWTELEDCVGQLIKDGWLEWRAGRLRAADGAFELLDSALEFLLPAS</sequence>
<dbReference type="InterPro" id="IPR058240">
    <property type="entry name" value="rSAM_sf"/>
</dbReference>
<dbReference type="InterPro" id="IPR034505">
    <property type="entry name" value="Coproporphyrinogen-III_oxidase"/>
</dbReference>
<evidence type="ECO:0000259" key="3">
    <source>
        <dbReference type="PROSITE" id="PS51918"/>
    </source>
</evidence>
<keyword evidence="2" id="KW-0479">Metal-binding</keyword>
<dbReference type="InterPro" id="IPR010723">
    <property type="entry name" value="HemN_C"/>
</dbReference>
<evidence type="ECO:0000313" key="4">
    <source>
        <dbReference type="EMBL" id="BAU56443.2"/>
    </source>
</evidence>
<evidence type="ECO:0000256" key="1">
    <source>
        <dbReference type="ARBA" id="ARBA00006100"/>
    </source>
</evidence>
<proteinExistence type="inferred from homology"/>
<dbReference type="GO" id="GO:0051539">
    <property type="term" value="F:4 iron, 4 sulfur cluster binding"/>
    <property type="evidence" value="ECO:0007669"/>
    <property type="project" value="UniProtKB-UniRule"/>
</dbReference>
<organism evidence="4 5">
    <name type="scientific">Halorhodospira halochloris</name>
    <name type="common">Ectothiorhodospira halochloris</name>
    <dbReference type="NCBI Taxonomy" id="1052"/>
    <lineage>
        <taxon>Bacteria</taxon>
        <taxon>Pseudomonadati</taxon>
        <taxon>Pseudomonadota</taxon>
        <taxon>Gammaproteobacteria</taxon>
        <taxon>Chromatiales</taxon>
        <taxon>Ectothiorhodospiraceae</taxon>
        <taxon>Halorhodospira</taxon>
    </lineage>
</organism>
<dbReference type="GO" id="GO:0005737">
    <property type="term" value="C:cytoplasm"/>
    <property type="evidence" value="ECO:0007669"/>
    <property type="project" value="UniProtKB-SubCell"/>
</dbReference>
<dbReference type="Proteomes" id="UP000218890">
    <property type="component" value="Chromosome"/>
</dbReference>
<dbReference type="KEGG" id="hhk:HH1059_23740"/>
<keyword evidence="2" id="KW-0004">4Fe-4S</keyword>
<dbReference type="PROSITE" id="PS51918">
    <property type="entry name" value="RADICAL_SAM"/>
    <property type="match status" value="1"/>
</dbReference>
<dbReference type="GO" id="GO:0006779">
    <property type="term" value="P:porphyrin-containing compound biosynthetic process"/>
    <property type="evidence" value="ECO:0007669"/>
    <property type="project" value="InterPro"/>
</dbReference>
<accession>A0A110B4I4</accession>
<dbReference type="NCBIfam" id="TIGR00539">
    <property type="entry name" value="hemN_rel"/>
    <property type="match status" value="1"/>
</dbReference>
<dbReference type="InterPro" id="IPR004559">
    <property type="entry name" value="HemW-like"/>
</dbReference>
<name>A0A110B4I4_HALHR</name>
<dbReference type="EMBL" id="AP017372">
    <property type="protein sequence ID" value="BAU56443.2"/>
    <property type="molecule type" value="Genomic_DNA"/>
</dbReference>
<comment type="function">
    <text evidence="2">Probably acts as a heme chaperone, transferring heme to an unknown acceptor. Binds one molecule of heme per monomer, possibly covalently. Binds 1 [4Fe-4S] cluster. The cluster is coordinated with 3 cysteines and an exchangeable S-adenosyl-L-methionine.</text>
</comment>
<dbReference type="Gene3D" id="3.30.750.200">
    <property type="match status" value="1"/>
</dbReference>
<gene>
    <name evidence="4" type="ORF">HH1059_23740</name>
</gene>
<dbReference type="InterPro" id="IPR006638">
    <property type="entry name" value="Elp3/MiaA/NifB-like_rSAM"/>
</dbReference>
<keyword evidence="2" id="KW-0963">Cytoplasm</keyword>
<feature type="domain" description="Radical SAM core" evidence="3">
    <location>
        <begin position="1"/>
        <end position="177"/>
    </location>
</feature>
<dbReference type="AlphaFoldDB" id="A0A110B4I4"/>
<keyword evidence="2" id="KW-0949">S-adenosyl-L-methionine</keyword>
<comment type="similarity">
    <text evidence="1">Belongs to the anaerobic coproporphyrinogen-III oxidase family. HemW subfamily.</text>
</comment>
<dbReference type="InterPro" id="IPR007197">
    <property type="entry name" value="rSAM"/>
</dbReference>
<keyword evidence="2" id="KW-0349">Heme</keyword>
<evidence type="ECO:0000256" key="2">
    <source>
        <dbReference type="RuleBase" id="RU364116"/>
    </source>
</evidence>
<protein>
    <recommendedName>
        <fullName evidence="2">Heme chaperone HemW</fullName>
    </recommendedName>
</protein>
<dbReference type="PANTHER" id="PTHR13932">
    <property type="entry name" value="COPROPORPHYRINIGEN III OXIDASE"/>
    <property type="match status" value="1"/>
</dbReference>
<reference evidence="4" key="1">
    <citation type="submission" date="2016-02" db="EMBL/GenBank/DDBJ databases">
        <title>Halorhodospira halochloris DSM-1059 complete genome, version 2.</title>
        <authorList>
            <person name="Tsukatani Y."/>
        </authorList>
    </citation>
    <scope>NUCLEOTIDE SEQUENCE</scope>
    <source>
        <strain evidence="4">DSM 1059</strain>
    </source>
</reference>
<dbReference type="PANTHER" id="PTHR13932:SF5">
    <property type="entry name" value="RADICAL S-ADENOSYL METHIONINE DOMAIN-CONTAINING PROTEIN 1, MITOCHONDRIAL"/>
    <property type="match status" value="1"/>
</dbReference>
<dbReference type="Pfam" id="PF04055">
    <property type="entry name" value="Radical_SAM"/>
    <property type="match status" value="1"/>
</dbReference>
<dbReference type="SMART" id="SM00729">
    <property type="entry name" value="Elp3"/>
    <property type="match status" value="1"/>
</dbReference>